<dbReference type="Proteomes" id="UP001062846">
    <property type="component" value="Chromosome 6"/>
</dbReference>
<proteinExistence type="predicted"/>
<reference evidence="1" key="1">
    <citation type="submission" date="2022-02" db="EMBL/GenBank/DDBJ databases">
        <title>Plant Genome Project.</title>
        <authorList>
            <person name="Zhang R.-G."/>
        </authorList>
    </citation>
    <scope>NUCLEOTIDE SEQUENCE</scope>
    <source>
        <strain evidence="1">AT1</strain>
    </source>
</reference>
<sequence>MEQGDIPSDDTPSRAKVMSFSILLGDDTIVGGVLETMEVSDQGALAEEAAASAVVVVGSGGDDGDDAVLAGYGQETETPGAVESRDGAEVLGRSKVATGVEERITEGHGSGGLDQVVEEAGTSTAREPRTDLGKTPIVEGEPEVEPMVEDIPPTFVGSGAGAGSSRHIGVGDYLATASMEDVLELVRGYPRLADALLASREAELEAELRTEGVRESEAEERADERPGGWWLVLL</sequence>
<accession>A0ACC0NFI9</accession>
<keyword evidence="2" id="KW-1185">Reference proteome</keyword>
<comment type="caution">
    <text evidence="1">The sequence shown here is derived from an EMBL/GenBank/DDBJ whole genome shotgun (WGS) entry which is preliminary data.</text>
</comment>
<gene>
    <name evidence="1" type="ORF">RHMOL_Rhmol06G0171400</name>
</gene>
<dbReference type="EMBL" id="CM046393">
    <property type="protein sequence ID" value="KAI8551258.1"/>
    <property type="molecule type" value="Genomic_DNA"/>
</dbReference>
<name>A0ACC0NFI9_RHOML</name>
<protein>
    <submittedName>
        <fullName evidence="1">Uncharacterized protein</fullName>
    </submittedName>
</protein>
<evidence type="ECO:0000313" key="1">
    <source>
        <dbReference type="EMBL" id="KAI8551258.1"/>
    </source>
</evidence>
<organism evidence="1 2">
    <name type="scientific">Rhododendron molle</name>
    <name type="common">Chinese azalea</name>
    <name type="synonym">Azalea mollis</name>
    <dbReference type="NCBI Taxonomy" id="49168"/>
    <lineage>
        <taxon>Eukaryota</taxon>
        <taxon>Viridiplantae</taxon>
        <taxon>Streptophyta</taxon>
        <taxon>Embryophyta</taxon>
        <taxon>Tracheophyta</taxon>
        <taxon>Spermatophyta</taxon>
        <taxon>Magnoliopsida</taxon>
        <taxon>eudicotyledons</taxon>
        <taxon>Gunneridae</taxon>
        <taxon>Pentapetalae</taxon>
        <taxon>asterids</taxon>
        <taxon>Ericales</taxon>
        <taxon>Ericaceae</taxon>
        <taxon>Ericoideae</taxon>
        <taxon>Rhodoreae</taxon>
        <taxon>Rhododendron</taxon>
    </lineage>
</organism>
<evidence type="ECO:0000313" key="2">
    <source>
        <dbReference type="Proteomes" id="UP001062846"/>
    </source>
</evidence>